<reference evidence="2 3" key="1">
    <citation type="submission" date="2014-02" db="EMBL/GenBank/DDBJ databases">
        <title>Draft genome sequence of Lysinibacillus sinduriensis JCM 15800.</title>
        <authorList>
            <person name="Zhang F."/>
            <person name="Wang G."/>
            <person name="Zhang L."/>
        </authorList>
    </citation>
    <scope>NUCLEOTIDE SEQUENCE [LARGE SCALE GENOMIC DNA]</scope>
    <source>
        <strain evidence="2 3">JCM 15800</strain>
    </source>
</reference>
<name>A0A0A3HQM2_9BACL</name>
<evidence type="ECO:0000313" key="2">
    <source>
        <dbReference type="EMBL" id="KGR74871.1"/>
    </source>
</evidence>
<dbReference type="eggNOG" id="COG1074">
    <property type="taxonomic scope" value="Bacteria"/>
</dbReference>
<dbReference type="InterPro" id="IPR011604">
    <property type="entry name" value="PDDEXK-like_dom_sf"/>
</dbReference>
<evidence type="ECO:0000313" key="3">
    <source>
        <dbReference type="Proteomes" id="UP000030408"/>
    </source>
</evidence>
<dbReference type="AlphaFoldDB" id="A0A0A3HQM2"/>
<organism evidence="2 3">
    <name type="scientific">Ureibacillus sinduriensis BLB-1 = JCM 15800</name>
    <dbReference type="NCBI Taxonomy" id="1384057"/>
    <lineage>
        <taxon>Bacteria</taxon>
        <taxon>Bacillati</taxon>
        <taxon>Bacillota</taxon>
        <taxon>Bacilli</taxon>
        <taxon>Bacillales</taxon>
        <taxon>Caryophanaceae</taxon>
        <taxon>Ureibacillus</taxon>
    </lineage>
</organism>
<proteinExistence type="predicted"/>
<dbReference type="Pfam" id="PF12684">
    <property type="entry name" value="DUF3799"/>
    <property type="match status" value="1"/>
</dbReference>
<dbReference type="STRING" id="1384057.CD33_13985"/>
<dbReference type="RefSeq" id="WP_036201473.1">
    <property type="nucleotide sequence ID" value="NZ_JPVO01000053.1"/>
</dbReference>
<dbReference type="Proteomes" id="UP000030408">
    <property type="component" value="Unassembled WGS sequence"/>
</dbReference>
<accession>A0A0A3HQM2</accession>
<evidence type="ECO:0000259" key="1">
    <source>
        <dbReference type="Pfam" id="PF12684"/>
    </source>
</evidence>
<dbReference type="InterPro" id="IPR024432">
    <property type="entry name" value="Put_RecE_PDDEXK-like_dom"/>
</dbReference>
<protein>
    <recommendedName>
        <fullName evidence="1">Putative exodeoxyribonuclease 8 PDDEXK-like domain-containing protein</fullName>
    </recommendedName>
</protein>
<gene>
    <name evidence="2" type="ORF">CD33_13985</name>
</gene>
<dbReference type="Gene3D" id="3.90.320.10">
    <property type="match status" value="1"/>
</dbReference>
<dbReference type="EMBL" id="JPVO01000053">
    <property type="protein sequence ID" value="KGR74871.1"/>
    <property type="molecule type" value="Genomic_DNA"/>
</dbReference>
<feature type="domain" description="Putative exodeoxyribonuclease 8 PDDEXK-like" evidence="1">
    <location>
        <begin position="22"/>
        <end position="252"/>
    </location>
</feature>
<comment type="caution">
    <text evidence="2">The sequence shown here is derived from an EMBL/GenBank/DDBJ whole genome shotgun (WGS) entry which is preliminary data.</text>
</comment>
<keyword evidence="3" id="KW-1185">Reference proteome</keyword>
<sequence length="266" mass="31381">MQKLLLNQNNYYSQEANFDYMSVSQFKSFMECEARTFAELRGDYSRPHSNALMGGSYVHAAFEGEDEFAKFVVDNAVNIAKKRGMGKLSEFVQADKMIEALKNDKFAMFALEGEKEVIYTGELFGVEWKIKVDNINHERKFFSDIKTTQELGKRYWSDKYSQYVSFVQAYDYILQMYVYQQIIFQNTDEIYQPYIVAVTKQDPPDKAILHFDESRFEFEKEYVQTYLPGIIQTKNGEKEPIRCEKCDYCRSTKQLKNTFEIEFLLE</sequence>